<accession>A0A3R9PQU8</accession>
<keyword evidence="1" id="KW-0472">Membrane</keyword>
<feature type="transmembrane region" description="Helical" evidence="1">
    <location>
        <begin position="63"/>
        <end position="83"/>
    </location>
</feature>
<evidence type="ECO:0000256" key="1">
    <source>
        <dbReference type="SAM" id="Phobius"/>
    </source>
</evidence>
<dbReference type="AlphaFoldDB" id="A0A3R9PQU8"/>
<organism evidence="2 3">
    <name type="scientific">Edaphobacter aggregans</name>
    <dbReference type="NCBI Taxonomy" id="570835"/>
    <lineage>
        <taxon>Bacteria</taxon>
        <taxon>Pseudomonadati</taxon>
        <taxon>Acidobacteriota</taxon>
        <taxon>Terriglobia</taxon>
        <taxon>Terriglobales</taxon>
        <taxon>Acidobacteriaceae</taxon>
        <taxon>Edaphobacter</taxon>
    </lineage>
</organism>
<name>A0A3R9PQU8_9BACT</name>
<keyword evidence="1" id="KW-0812">Transmembrane</keyword>
<feature type="transmembrane region" description="Helical" evidence="1">
    <location>
        <begin position="31"/>
        <end position="51"/>
    </location>
</feature>
<evidence type="ECO:0000313" key="3">
    <source>
        <dbReference type="Proteomes" id="UP000269669"/>
    </source>
</evidence>
<comment type="caution">
    <text evidence="2">The sequence shown here is derived from an EMBL/GenBank/DDBJ whole genome shotgun (WGS) entry which is preliminary data.</text>
</comment>
<dbReference type="EMBL" id="RSDW01000001">
    <property type="protein sequence ID" value="RSL15837.1"/>
    <property type="molecule type" value="Genomic_DNA"/>
</dbReference>
<feature type="transmembrane region" description="Helical" evidence="1">
    <location>
        <begin position="89"/>
        <end position="112"/>
    </location>
</feature>
<keyword evidence="1" id="KW-1133">Transmembrane helix</keyword>
<dbReference type="InterPro" id="IPR021493">
    <property type="entry name" value="DUF3147"/>
</dbReference>
<protein>
    <submittedName>
        <fullName evidence="2">Uncharacterized protein DUF3147</fullName>
    </submittedName>
</protein>
<evidence type="ECO:0000313" key="2">
    <source>
        <dbReference type="EMBL" id="RSL15837.1"/>
    </source>
</evidence>
<gene>
    <name evidence="2" type="ORF">EDE15_1342</name>
</gene>
<feature type="transmembrane region" description="Helical" evidence="1">
    <location>
        <begin position="7"/>
        <end position="25"/>
    </location>
</feature>
<dbReference type="Proteomes" id="UP000269669">
    <property type="component" value="Unassembled WGS sequence"/>
</dbReference>
<reference evidence="2 3" key="1">
    <citation type="submission" date="2018-12" db="EMBL/GenBank/DDBJ databases">
        <title>Sequencing of bacterial isolates from soil warming experiment in Harvard Forest, Massachusetts, USA.</title>
        <authorList>
            <person name="Deangelis K."/>
        </authorList>
    </citation>
    <scope>NUCLEOTIDE SEQUENCE [LARGE SCALE GENOMIC DNA]</scope>
    <source>
        <strain evidence="2 3">EB153</strain>
    </source>
</reference>
<sequence>MEELLMRFLIGGVVISAFALLGDVLRPKSFAGLFGAAPSIALATVGMTIARQGKGYAATEARSMVLGAIAFCVYAYAVGLVLMRYKRSAAWTTLSLLPIWLGISLGLGWVLLR</sequence>
<dbReference type="Pfam" id="PF11345">
    <property type="entry name" value="DUF3147"/>
    <property type="match status" value="1"/>
</dbReference>
<keyword evidence="3" id="KW-1185">Reference proteome</keyword>
<dbReference type="OrthoDB" id="122007at2"/>
<proteinExistence type="predicted"/>